<dbReference type="EMBL" id="FODH01000001">
    <property type="protein sequence ID" value="SEN42839.1"/>
    <property type="molecule type" value="Genomic_DNA"/>
</dbReference>
<accession>A0A1H8GGB3</accession>
<evidence type="ECO:0000313" key="1">
    <source>
        <dbReference type="EMBL" id="QWU14210.1"/>
    </source>
</evidence>
<dbReference type="EMBL" id="CP076607">
    <property type="protein sequence ID" value="QWU14210.1"/>
    <property type="molecule type" value="Genomic_DNA"/>
</dbReference>
<name>A0A1H8GGB3_9BACL</name>
<evidence type="ECO:0000313" key="3">
    <source>
        <dbReference type="Proteomes" id="UP000198809"/>
    </source>
</evidence>
<reference evidence="1 4" key="2">
    <citation type="submission" date="2021-06" db="EMBL/GenBank/DDBJ databases">
        <title>Whole genome sequence of Paenibacillus sophorae DSM23020 for comparative genomics.</title>
        <authorList>
            <person name="Kim M.-J."/>
            <person name="Lee G."/>
            <person name="Shin J.-H."/>
        </authorList>
    </citation>
    <scope>NUCLEOTIDE SEQUENCE [LARGE SCALE GENOMIC DNA]</scope>
    <source>
        <strain evidence="1 4">DSM 23020</strain>
    </source>
</reference>
<gene>
    <name evidence="1" type="ORF">KP014_20065</name>
    <name evidence="2" type="ORF">SAMN04487895_101499</name>
</gene>
<dbReference type="AlphaFoldDB" id="A0A1H8GGB3"/>
<dbReference type="Proteomes" id="UP000198809">
    <property type="component" value="Unassembled WGS sequence"/>
</dbReference>
<dbReference type="Proteomes" id="UP000683429">
    <property type="component" value="Chromosome"/>
</dbReference>
<dbReference type="OrthoDB" id="2088362at2"/>
<protein>
    <submittedName>
        <fullName evidence="1">DUF3939 domain-containing protein</fullName>
    </submittedName>
</protein>
<sequence length="70" mass="8347">MISQDEFNKIESSYGCGYYHVCWERACPCAITTQNRGLSKEIYEGFVEENRKLTEEMDKDEYDYCGKYDY</sequence>
<organism evidence="2 3">
    <name type="scientific">Paenibacillus sophorae</name>
    <dbReference type="NCBI Taxonomy" id="1333845"/>
    <lineage>
        <taxon>Bacteria</taxon>
        <taxon>Bacillati</taxon>
        <taxon>Bacillota</taxon>
        <taxon>Bacilli</taxon>
        <taxon>Bacillales</taxon>
        <taxon>Paenibacillaceae</taxon>
        <taxon>Paenibacillus</taxon>
    </lineage>
</organism>
<dbReference type="RefSeq" id="WP_036588026.1">
    <property type="nucleotide sequence ID" value="NZ_CP076607.1"/>
</dbReference>
<proteinExistence type="predicted"/>
<evidence type="ECO:0000313" key="2">
    <source>
        <dbReference type="EMBL" id="SEN42839.1"/>
    </source>
</evidence>
<keyword evidence="4" id="KW-1185">Reference proteome</keyword>
<evidence type="ECO:0000313" key="4">
    <source>
        <dbReference type="Proteomes" id="UP000683429"/>
    </source>
</evidence>
<dbReference type="STRING" id="1333845.SAMN04487895_101499"/>
<reference evidence="2 3" key="1">
    <citation type="submission" date="2016-10" db="EMBL/GenBank/DDBJ databases">
        <authorList>
            <person name="de Groot N.N."/>
        </authorList>
    </citation>
    <scope>NUCLEOTIDE SEQUENCE [LARGE SCALE GENOMIC DNA]</scope>
    <source>
        <strain evidence="2 3">CGMCC 1.10238</strain>
    </source>
</reference>